<protein>
    <recommendedName>
        <fullName evidence="4 8">Signal peptidase I</fullName>
        <ecNumber evidence="4 8">3.4.21.89</ecNumber>
    </recommendedName>
</protein>
<comment type="catalytic activity">
    <reaction evidence="1 8">
        <text>Cleavage of hydrophobic, N-terminal signal or leader sequences from secreted and periplasmic proteins.</text>
        <dbReference type="EC" id="3.4.21.89"/>
    </reaction>
</comment>
<dbReference type="PANTHER" id="PTHR43390">
    <property type="entry name" value="SIGNAL PEPTIDASE I"/>
    <property type="match status" value="1"/>
</dbReference>
<evidence type="ECO:0000256" key="6">
    <source>
        <dbReference type="ARBA" id="ARBA00022801"/>
    </source>
</evidence>
<dbReference type="InterPro" id="IPR019758">
    <property type="entry name" value="Pept_S26A_signal_pept_1_CS"/>
</dbReference>
<comment type="subcellular location">
    <subcellularLocation>
        <location evidence="2">Cell membrane</location>
        <topology evidence="2">Single-pass type II membrane protein</topology>
    </subcellularLocation>
    <subcellularLocation>
        <location evidence="9">Membrane</location>
        <topology evidence="9">Single-pass type II membrane protein</topology>
    </subcellularLocation>
</comment>
<reference evidence="11 12" key="1">
    <citation type="submission" date="2020-07" db="EMBL/GenBank/DDBJ databases">
        <title>Genomic Encyclopedia of Type Strains, Phase IV (KMG-IV): sequencing the most valuable type-strain genomes for metagenomic binning, comparative biology and taxonomic classification.</title>
        <authorList>
            <person name="Goeker M."/>
        </authorList>
    </citation>
    <scope>NUCLEOTIDE SEQUENCE [LARGE SCALE GENOMIC DNA]</scope>
    <source>
        <strain evidence="11 12">DSM 25220</strain>
    </source>
</reference>
<keyword evidence="5 8" id="KW-0645">Protease</keyword>
<dbReference type="Pfam" id="PF10502">
    <property type="entry name" value="Peptidase_S26"/>
    <property type="match status" value="1"/>
</dbReference>
<feature type="active site" evidence="7">
    <location>
        <position position="40"/>
    </location>
</feature>
<comment type="similarity">
    <text evidence="3 9">Belongs to the peptidase S26 family.</text>
</comment>
<keyword evidence="12" id="KW-1185">Reference proteome</keyword>
<organism evidence="11 12">
    <name type="scientific">[Anoxybacillus] calidus</name>
    <dbReference type="NCBI Taxonomy" id="575178"/>
    <lineage>
        <taxon>Bacteria</taxon>
        <taxon>Bacillati</taxon>
        <taxon>Bacillota</taxon>
        <taxon>Bacilli</taxon>
        <taxon>Bacillales</taxon>
        <taxon>Anoxybacillaceae</taxon>
        <taxon>Paranoxybacillus</taxon>
    </lineage>
</organism>
<feature type="transmembrane region" description="Helical" evidence="8">
    <location>
        <begin position="16"/>
        <end position="36"/>
    </location>
</feature>
<name>A0A7V9Z0W2_9BACL</name>
<evidence type="ECO:0000256" key="3">
    <source>
        <dbReference type="ARBA" id="ARBA00009370"/>
    </source>
</evidence>
<dbReference type="AlphaFoldDB" id="A0A7V9Z0W2"/>
<proteinExistence type="inferred from homology"/>
<dbReference type="PROSITE" id="PS00761">
    <property type="entry name" value="SPASE_I_3"/>
    <property type="match status" value="1"/>
</dbReference>
<feature type="domain" description="Peptidase S26" evidence="10">
    <location>
        <begin position="10"/>
        <end position="175"/>
    </location>
</feature>
<evidence type="ECO:0000256" key="7">
    <source>
        <dbReference type="PIRSR" id="PIRSR600223-1"/>
    </source>
</evidence>
<dbReference type="PROSITE" id="PS00501">
    <property type="entry name" value="SPASE_I_1"/>
    <property type="match status" value="1"/>
</dbReference>
<keyword evidence="8" id="KW-0812">Transmembrane</keyword>
<dbReference type="PRINTS" id="PR00727">
    <property type="entry name" value="LEADERPTASE"/>
</dbReference>
<evidence type="ECO:0000313" key="11">
    <source>
        <dbReference type="EMBL" id="MBA2872042.1"/>
    </source>
</evidence>
<evidence type="ECO:0000259" key="10">
    <source>
        <dbReference type="Pfam" id="PF10502"/>
    </source>
</evidence>
<dbReference type="CDD" id="cd06530">
    <property type="entry name" value="S26_SPase_I"/>
    <property type="match status" value="1"/>
</dbReference>
<evidence type="ECO:0000256" key="2">
    <source>
        <dbReference type="ARBA" id="ARBA00004401"/>
    </source>
</evidence>
<evidence type="ECO:0000256" key="4">
    <source>
        <dbReference type="ARBA" id="ARBA00013208"/>
    </source>
</evidence>
<gene>
    <name evidence="11" type="ORF">HNQ85_002332</name>
</gene>
<dbReference type="SUPFAM" id="SSF51306">
    <property type="entry name" value="LexA/Signal peptidase"/>
    <property type="match status" value="1"/>
</dbReference>
<dbReference type="Proteomes" id="UP000580891">
    <property type="component" value="Unassembled WGS sequence"/>
</dbReference>
<dbReference type="GO" id="GO:0006465">
    <property type="term" value="P:signal peptide processing"/>
    <property type="evidence" value="ECO:0007669"/>
    <property type="project" value="InterPro"/>
</dbReference>
<dbReference type="FunFam" id="2.10.109.10:FF:000004">
    <property type="entry name" value="Signal peptidase I"/>
    <property type="match status" value="1"/>
</dbReference>
<evidence type="ECO:0000313" key="12">
    <source>
        <dbReference type="Proteomes" id="UP000580891"/>
    </source>
</evidence>
<dbReference type="GO" id="GO:0009003">
    <property type="term" value="F:signal peptidase activity"/>
    <property type="evidence" value="ECO:0007669"/>
    <property type="project" value="UniProtKB-EC"/>
</dbReference>
<evidence type="ECO:0000256" key="8">
    <source>
        <dbReference type="RuleBase" id="RU003993"/>
    </source>
</evidence>
<dbReference type="EMBL" id="JACDUU010000005">
    <property type="protein sequence ID" value="MBA2872042.1"/>
    <property type="molecule type" value="Genomic_DNA"/>
</dbReference>
<evidence type="ECO:0000256" key="9">
    <source>
        <dbReference type="RuleBase" id="RU362042"/>
    </source>
</evidence>
<dbReference type="NCBIfam" id="TIGR02227">
    <property type="entry name" value="sigpep_I_bact"/>
    <property type="match status" value="1"/>
</dbReference>
<dbReference type="InterPro" id="IPR019533">
    <property type="entry name" value="Peptidase_S26"/>
</dbReference>
<dbReference type="InterPro" id="IPR036286">
    <property type="entry name" value="LexA/Signal_pep-like_sf"/>
</dbReference>
<dbReference type="EC" id="3.4.21.89" evidence="4 8"/>
<keyword evidence="8" id="KW-1133">Transmembrane helix</keyword>
<dbReference type="GO" id="GO:0004252">
    <property type="term" value="F:serine-type endopeptidase activity"/>
    <property type="evidence" value="ECO:0007669"/>
    <property type="project" value="InterPro"/>
</dbReference>
<evidence type="ECO:0000256" key="1">
    <source>
        <dbReference type="ARBA" id="ARBA00000677"/>
    </source>
</evidence>
<keyword evidence="8" id="KW-0472">Membrane</keyword>
<keyword evidence="6 8" id="KW-0378">Hydrolase</keyword>
<dbReference type="GO" id="GO:0005886">
    <property type="term" value="C:plasma membrane"/>
    <property type="evidence" value="ECO:0007669"/>
    <property type="project" value="UniProtKB-SubCell"/>
</dbReference>
<dbReference type="InterPro" id="IPR000223">
    <property type="entry name" value="Pept_S26A_signal_pept_1"/>
</dbReference>
<dbReference type="InterPro" id="IPR019757">
    <property type="entry name" value="Pept_S26A_signal_pept_1_Lys-AS"/>
</dbReference>
<dbReference type="Gene3D" id="2.10.109.10">
    <property type="entry name" value="Umud Fragment, subunit A"/>
    <property type="match status" value="1"/>
</dbReference>
<feature type="active site" evidence="7">
    <location>
        <position position="81"/>
    </location>
</feature>
<accession>A0A7V9Z0W2</accession>
<dbReference type="RefSeq" id="WP_181537841.1">
    <property type="nucleotide sequence ID" value="NZ_JACDUU010000005.1"/>
</dbReference>
<dbReference type="PANTHER" id="PTHR43390:SF1">
    <property type="entry name" value="CHLOROPLAST PROCESSING PEPTIDASE"/>
    <property type="match status" value="1"/>
</dbReference>
<sequence length="184" mass="21407">MNEKIKNEGLEWGKSIFIGLLVVFLIRFFFATNYVVEGESMMPTFQDGNMLIVNKLSNQIEELKRFDIIIFHANKNEDYIKRVIGLPGDTIEYKNDVLYINDKPVKEPYLKLYKSKLIDGKLTGDFTLEELTGQKTVPEGHIFVLGDNRLSSWDSRHFGFVKIDQVVGKVNLRYWPMNEFGIKF</sequence>
<comment type="caution">
    <text evidence="11">The sequence shown here is derived from an EMBL/GenBank/DDBJ whole genome shotgun (WGS) entry which is preliminary data.</text>
</comment>
<dbReference type="PROSITE" id="PS00760">
    <property type="entry name" value="SPASE_I_2"/>
    <property type="match status" value="1"/>
</dbReference>
<dbReference type="InterPro" id="IPR019756">
    <property type="entry name" value="Pept_S26A_signal_pept_1_Ser-AS"/>
</dbReference>
<evidence type="ECO:0000256" key="5">
    <source>
        <dbReference type="ARBA" id="ARBA00022670"/>
    </source>
</evidence>